<proteinExistence type="predicted"/>
<sequence length="141" mass="16079">MIHGLDLSRIGHYYSLSLRLCSVLTGSSKNQNEFLESISLHTSKLFLLNNNLLSDVDDQSRGGTEKQSLEINQQLLHKEKPPTEKTNCRKHFSRLSIQEEEETTEMEANDMTTMPSPPASLWRSPWPTTTPSIPQWKMVPP</sequence>
<accession>A0A8X6NXR6</accession>
<evidence type="ECO:0000313" key="2">
    <source>
        <dbReference type="EMBL" id="GFT41245.1"/>
    </source>
</evidence>
<evidence type="ECO:0000313" key="3">
    <source>
        <dbReference type="Proteomes" id="UP000887013"/>
    </source>
</evidence>
<evidence type="ECO:0000256" key="1">
    <source>
        <dbReference type="SAM" id="MobiDB-lite"/>
    </source>
</evidence>
<reference evidence="2" key="1">
    <citation type="submission" date="2020-08" db="EMBL/GenBank/DDBJ databases">
        <title>Multicomponent nature underlies the extraordinary mechanical properties of spider dragline silk.</title>
        <authorList>
            <person name="Kono N."/>
            <person name="Nakamura H."/>
            <person name="Mori M."/>
            <person name="Yoshida Y."/>
            <person name="Ohtoshi R."/>
            <person name="Malay A.D."/>
            <person name="Moran D.A.P."/>
            <person name="Tomita M."/>
            <person name="Numata K."/>
            <person name="Arakawa K."/>
        </authorList>
    </citation>
    <scope>NUCLEOTIDE SEQUENCE</scope>
</reference>
<dbReference type="AlphaFoldDB" id="A0A8X6NXR6"/>
<feature type="region of interest" description="Disordered" evidence="1">
    <location>
        <begin position="78"/>
        <end position="141"/>
    </location>
</feature>
<dbReference type="EMBL" id="BMAW01110041">
    <property type="protein sequence ID" value="GFT41245.1"/>
    <property type="molecule type" value="Genomic_DNA"/>
</dbReference>
<gene>
    <name evidence="2" type="ORF">NPIL_487461</name>
</gene>
<feature type="compositionally biased region" description="Acidic residues" evidence="1">
    <location>
        <begin position="98"/>
        <end position="108"/>
    </location>
</feature>
<dbReference type="Proteomes" id="UP000887013">
    <property type="component" value="Unassembled WGS sequence"/>
</dbReference>
<keyword evidence="3" id="KW-1185">Reference proteome</keyword>
<organism evidence="2 3">
    <name type="scientific">Nephila pilipes</name>
    <name type="common">Giant wood spider</name>
    <name type="synonym">Nephila maculata</name>
    <dbReference type="NCBI Taxonomy" id="299642"/>
    <lineage>
        <taxon>Eukaryota</taxon>
        <taxon>Metazoa</taxon>
        <taxon>Ecdysozoa</taxon>
        <taxon>Arthropoda</taxon>
        <taxon>Chelicerata</taxon>
        <taxon>Arachnida</taxon>
        <taxon>Araneae</taxon>
        <taxon>Araneomorphae</taxon>
        <taxon>Entelegynae</taxon>
        <taxon>Araneoidea</taxon>
        <taxon>Nephilidae</taxon>
        <taxon>Nephila</taxon>
    </lineage>
</organism>
<name>A0A8X6NXR6_NEPPI</name>
<protein>
    <submittedName>
        <fullName evidence="2">Uncharacterized protein</fullName>
    </submittedName>
</protein>
<comment type="caution">
    <text evidence="2">The sequence shown here is derived from an EMBL/GenBank/DDBJ whole genome shotgun (WGS) entry which is preliminary data.</text>
</comment>
<feature type="compositionally biased region" description="Basic and acidic residues" evidence="1">
    <location>
        <begin position="78"/>
        <end position="87"/>
    </location>
</feature>